<dbReference type="OrthoDB" id="9771372at2"/>
<dbReference type="FunFam" id="3.40.50.300:FF:000006">
    <property type="entry name" value="DNA-binding transcriptional regulator NtrC"/>
    <property type="match status" value="1"/>
</dbReference>
<dbReference type="InterPro" id="IPR002078">
    <property type="entry name" value="Sigma_54_int"/>
</dbReference>
<evidence type="ECO:0000256" key="1">
    <source>
        <dbReference type="ARBA" id="ARBA00022741"/>
    </source>
</evidence>
<evidence type="ECO:0000256" key="3">
    <source>
        <dbReference type="ARBA" id="ARBA00023015"/>
    </source>
</evidence>
<evidence type="ECO:0000259" key="6">
    <source>
        <dbReference type="PROSITE" id="PS50045"/>
    </source>
</evidence>
<dbReference type="Proteomes" id="UP000245998">
    <property type="component" value="Unassembled WGS sequence"/>
</dbReference>
<dbReference type="PROSITE" id="PS00688">
    <property type="entry name" value="SIGMA54_INTERACT_3"/>
    <property type="match status" value="1"/>
</dbReference>
<dbReference type="PROSITE" id="PS50045">
    <property type="entry name" value="SIGMA54_INTERACT_4"/>
    <property type="match status" value="1"/>
</dbReference>
<evidence type="ECO:0000313" key="7">
    <source>
        <dbReference type="EMBL" id="PWA12029.1"/>
    </source>
</evidence>
<dbReference type="Gene3D" id="3.30.450.40">
    <property type="match status" value="1"/>
</dbReference>
<name>A0A2U1K4F2_9BACI</name>
<comment type="caution">
    <text evidence="7">The sequence shown here is derived from an EMBL/GenBank/DDBJ whole genome shotgun (WGS) entry which is preliminary data.</text>
</comment>
<keyword evidence="1" id="KW-0547">Nucleotide-binding</keyword>
<dbReference type="GO" id="GO:0006355">
    <property type="term" value="P:regulation of DNA-templated transcription"/>
    <property type="evidence" value="ECO:0007669"/>
    <property type="project" value="InterPro"/>
</dbReference>
<dbReference type="Gene3D" id="1.10.10.60">
    <property type="entry name" value="Homeodomain-like"/>
    <property type="match status" value="1"/>
</dbReference>
<dbReference type="InterPro" id="IPR025662">
    <property type="entry name" value="Sigma_54_int_dom_ATP-bd_1"/>
</dbReference>
<dbReference type="SUPFAM" id="SSF52540">
    <property type="entry name" value="P-loop containing nucleoside triphosphate hydrolases"/>
    <property type="match status" value="1"/>
</dbReference>
<keyword evidence="3" id="KW-0805">Transcription regulation</keyword>
<dbReference type="SMART" id="SM00382">
    <property type="entry name" value="AAA"/>
    <property type="match status" value="1"/>
</dbReference>
<proteinExistence type="predicted"/>
<dbReference type="InterPro" id="IPR025944">
    <property type="entry name" value="Sigma_54_int_dom_CS"/>
</dbReference>
<feature type="domain" description="Sigma-54 factor interaction" evidence="6">
    <location>
        <begin position="341"/>
        <end position="567"/>
    </location>
</feature>
<dbReference type="Gene3D" id="3.40.50.300">
    <property type="entry name" value="P-loop containing nucleotide triphosphate hydrolases"/>
    <property type="match status" value="1"/>
</dbReference>
<dbReference type="Gene3D" id="1.10.8.60">
    <property type="match status" value="1"/>
</dbReference>
<dbReference type="Pfam" id="PF01590">
    <property type="entry name" value="GAF"/>
    <property type="match status" value="1"/>
</dbReference>
<dbReference type="RefSeq" id="WP_116554387.1">
    <property type="nucleotide sequence ID" value="NZ_QCZG01000013.1"/>
</dbReference>
<dbReference type="Gene3D" id="3.30.450.20">
    <property type="entry name" value="PAS domain"/>
    <property type="match status" value="1"/>
</dbReference>
<dbReference type="SUPFAM" id="SSF46689">
    <property type="entry name" value="Homeodomain-like"/>
    <property type="match status" value="1"/>
</dbReference>
<dbReference type="InterPro" id="IPR002197">
    <property type="entry name" value="HTH_Fis"/>
</dbReference>
<dbReference type="GO" id="GO:0005524">
    <property type="term" value="F:ATP binding"/>
    <property type="evidence" value="ECO:0007669"/>
    <property type="project" value="UniProtKB-KW"/>
</dbReference>
<keyword evidence="4" id="KW-0238">DNA-binding</keyword>
<protein>
    <recommendedName>
        <fullName evidence="6">Sigma-54 factor interaction domain-containing protein</fullName>
    </recommendedName>
</protein>
<dbReference type="Pfam" id="PF25601">
    <property type="entry name" value="AAA_lid_14"/>
    <property type="match status" value="1"/>
</dbReference>
<dbReference type="InterPro" id="IPR029016">
    <property type="entry name" value="GAF-like_dom_sf"/>
</dbReference>
<dbReference type="Pfam" id="PF02954">
    <property type="entry name" value="HTH_8"/>
    <property type="match status" value="1"/>
</dbReference>
<evidence type="ECO:0000256" key="5">
    <source>
        <dbReference type="ARBA" id="ARBA00023163"/>
    </source>
</evidence>
<dbReference type="EMBL" id="QCZG01000013">
    <property type="protein sequence ID" value="PWA12029.1"/>
    <property type="molecule type" value="Genomic_DNA"/>
</dbReference>
<organism evidence="7 8">
    <name type="scientific">Pueribacillus theae</name>
    <dbReference type="NCBI Taxonomy" id="2171751"/>
    <lineage>
        <taxon>Bacteria</taxon>
        <taxon>Bacillati</taxon>
        <taxon>Bacillota</taxon>
        <taxon>Bacilli</taxon>
        <taxon>Bacillales</taxon>
        <taxon>Bacillaceae</taxon>
        <taxon>Pueribacillus</taxon>
    </lineage>
</organism>
<reference evidence="7 8" key="1">
    <citation type="submission" date="2018-04" db="EMBL/GenBank/DDBJ databases">
        <title>Camelliibacillus theae gen. nov., sp. nov., isolated from Pu'er tea.</title>
        <authorList>
            <person name="Niu L."/>
        </authorList>
    </citation>
    <scope>NUCLEOTIDE SEQUENCE [LARGE SCALE GENOMIC DNA]</scope>
    <source>
        <strain evidence="7 8">T8</strain>
    </source>
</reference>
<dbReference type="PROSITE" id="PS00675">
    <property type="entry name" value="SIGMA54_INTERACT_1"/>
    <property type="match status" value="1"/>
</dbReference>
<dbReference type="InterPro" id="IPR003018">
    <property type="entry name" value="GAF"/>
</dbReference>
<keyword evidence="5" id="KW-0804">Transcription</keyword>
<dbReference type="Pfam" id="PF00158">
    <property type="entry name" value="Sigma54_activat"/>
    <property type="match status" value="1"/>
</dbReference>
<evidence type="ECO:0000313" key="8">
    <source>
        <dbReference type="Proteomes" id="UP000245998"/>
    </source>
</evidence>
<dbReference type="PANTHER" id="PTHR32071">
    <property type="entry name" value="TRANSCRIPTIONAL REGULATORY PROTEIN"/>
    <property type="match status" value="1"/>
</dbReference>
<dbReference type="GO" id="GO:0043565">
    <property type="term" value="F:sequence-specific DNA binding"/>
    <property type="evidence" value="ECO:0007669"/>
    <property type="project" value="InterPro"/>
</dbReference>
<gene>
    <name evidence="7" type="ORF">DCC39_08075</name>
</gene>
<dbReference type="PRINTS" id="PR01590">
    <property type="entry name" value="HTHFIS"/>
</dbReference>
<dbReference type="InterPro" id="IPR009057">
    <property type="entry name" value="Homeodomain-like_sf"/>
</dbReference>
<dbReference type="CDD" id="cd00009">
    <property type="entry name" value="AAA"/>
    <property type="match status" value="1"/>
</dbReference>
<sequence>MKKYRNMVVGAFNEFHSLEKSLMKKWERFHSSDVFPKDLRPIILSSWRRCKQSFINPLKKEADLVYKGDSLKEKIEQNEFLLDIANPYMEQLHQYFFDQKIAVVLCDKTGVIIEAKSNSQMWMDVERHRFVPGSNWDELSTGTNAIGTALIEEKPIQIFSSEHYCQGWHRWVCSAAPIRDPMTNQIIGILNITGEKELVHAHNIHLVINQALQIEKALGHRLMEDHLLSLQSLLDFMQDPFLIFDINGKVTRCNKAASYLLNISEGSSIYDILQFSEVQNLESLGRFNIEQFQQADNLWKVNVQSYKLGGNLLGGIVIFQKQPYKLLKLSKNSAKKDFSNIVTNDPEMLKVIKKAKKAAFSDQNMMIFGETGTGKEVLVQSIHYFGPRSEYPFVAVNCGAIPKDLIASELFGYEGGSFTGAKSKGKKGKFLLADLGTIFLDEIADLPIDIQVYLLRVLEEREVFPIGAKEPIPINVRVICATHKNLKEEVRKGNFREDLYYRLNVISLSLPPLRERKDDIPLLVDSFLTENGKKLFEMSGEAIDLLMKYEWPGNIRQLKNCIEQSKFNANGRQILPKHLPKEILPANKKKVNEKQRFPQQKFKIGKNELMLALEKTNGNVTQAAKLLNVSRMTIYRKKEEFQLK</sequence>
<evidence type="ECO:0000256" key="2">
    <source>
        <dbReference type="ARBA" id="ARBA00022840"/>
    </source>
</evidence>
<keyword evidence="8" id="KW-1185">Reference proteome</keyword>
<dbReference type="InterPro" id="IPR027417">
    <property type="entry name" value="P-loop_NTPase"/>
</dbReference>
<dbReference type="InterPro" id="IPR003593">
    <property type="entry name" value="AAA+_ATPase"/>
</dbReference>
<keyword evidence="2" id="KW-0067">ATP-binding</keyword>
<dbReference type="AlphaFoldDB" id="A0A2U1K4F2"/>
<evidence type="ECO:0000256" key="4">
    <source>
        <dbReference type="ARBA" id="ARBA00023125"/>
    </source>
</evidence>
<dbReference type="InterPro" id="IPR058031">
    <property type="entry name" value="AAA_lid_NorR"/>
</dbReference>
<accession>A0A2U1K4F2</accession>